<evidence type="ECO:0000313" key="2">
    <source>
        <dbReference type="Proteomes" id="UP001139104"/>
    </source>
</evidence>
<dbReference type="Gene3D" id="1.20.120.20">
    <property type="entry name" value="Apolipoprotein"/>
    <property type="match status" value="1"/>
</dbReference>
<protein>
    <recommendedName>
        <fullName evidence="3">DUF883 domain-containing protein</fullName>
    </recommendedName>
</protein>
<dbReference type="RefSeq" id="WP_243067655.1">
    <property type="nucleotide sequence ID" value="NZ_JAIVFK010000016.1"/>
</dbReference>
<comment type="caution">
    <text evidence="1">The sequence shown here is derived from an EMBL/GenBank/DDBJ whole genome shotgun (WGS) entry which is preliminary data.</text>
</comment>
<evidence type="ECO:0000313" key="1">
    <source>
        <dbReference type="EMBL" id="MCI4683719.1"/>
    </source>
</evidence>
<name>A0ABS9Z7X8_9HYPH</name>
<dbReference type="EMBL" id="JAIVFP010000001">
    <property type="protein sequence ID" value="MCI4683719.1"/>
    <property type="molecule type" value="Genomic_DNA"/>
</dbReference>
<dbReference type="Proteomes" id="UP001139104">
    <property type="component" value="Unassembled WGS sequence"/>
</dbReference>
<accession>A0ABS9Z7X8</accession>
<proteinExistence type="predicted"/>
<reference evidence="1" key="1">
    <citation type="journal article" date="2022" name="ISME J.">
        <title>Identification of active gaseous-alkane degraders at natural gas seeps.</title>
        <authorList>
            <person name="Farhan Ul Haque M."/>
            <person name="Hernandez M."/>
            <person name="Crombie A.T."/>
            <person name="Murrell J.C."/>
        </authorList>
    </citation>
    <scope>NUCLEOTIDE SEQUENCE</scope>
    <source>
        <strain evidence="1">PC2</strain>
    </source>
</reference>
<sequence>MTNNVAGSVAEIGADLAALRRDIAHLAETMRGTAEHRAQAAGIQVSDAVEDARSKISNAAGDAQKSVKAASSQFWGGIERNPLTAVLIALGVGIVIGSLGRSHE</sequence>
<organism evidence="1 2">
    <name type="scientific">Candidatus Rhodoblastus alkanivorans</name>
    <dbReference type="NCBI Taxonomy" id="2954117"/>
    <lineage>
        <taxon>Bacteria</taxon>
        <taxon>Pseudomonadati</taxon>
        <taxon>Pseudomonadota</taxon>
        <taxon>Alphaproteobacteria</taxon>
        <taxon>Hyphomicrobiales</taxon>
        <taxon>Rhodoblastaceae</taxon>
        <taxon>Rhodoblastus</taxon>
    </lineage>
</organism>
<keyword evidence="2" id="KW-1185">Reference proteome</keyword>
<evidence type="ECO:0008006" key="3">
    <source>
        <dbReference type="Google" id="ProtNLM"/>
    </source>
</evidence>
<gene>
    <name evidence="1" type="ORF">K2U94_13255</name>
</gene>